<keyword evidence="3" id="KW-0040">ANK repeat</keyword>
<feature type="compositionally biased region" description="Low complexity" evidence="6">
    <location>
        <begin position="39"/>
        <end position="52"/>
    </location>
</feature>
<dbReference type="Proteomes" id="UP001530400">
    <property type="component" value="Unassembled WGS sequence"/>
</dbReference>
<evidence type="ECO:0000256" key="3">
    <source>
        <dbReference type="PROSITE-ProRule" id="PRU00023"/>
    </source>
</evidence>
<dbReference type="InterPro" id="IPR036961">
    <property type="entry name" value="Kinesin_motor_dom_sf"/>
</dbReference>
<feature type="coiled-coil region" evidence="5">
    <location>
        <begin position="812"/>
        <end position="874"/>
    </location>
</feature>
<evidence type="ECO:0000313" key="9">
    <source>
        <dbReference type="Proteomes" id="UP001530400"/>
    </source>
</evidence>
<dbReference type="FunFam" id="3.40.850.10:FF:000113">
    <property type="entry name" value="Kinesin-like protein"/>
    <property type="match status" value="1"/>
</dbReference>
<proteinExistence type="inferred from homology"/>
<dbReference type="InterPro" id="IPR036770">
    <property type="entry name" value="Ankyrin_rpt-contain_sf"/>
</dbReference>
<evidence type="ECO:0000313" key="8">
    <source>
        <dbReference type="EMBL" id="KAL3781526.1"/>
    </source>
</evidence>
<feature type="region of interest" description="Disordered" evidence="6">
    <location>
        <begin position="507"/>
        <end position="545"/>
    </location>
</feature>
<dbReference type="Gene3D" id="1.25.40.20">
    <property type="entry name" value="Ankyrin repeat-containing domain"/>
    <property type="match status" value="1"/>
</dbReference>
<dbReference type="PRINTS" id="PR00380">
    <property type="entry name" value="KINESINHEAVY"/>
</dbReference>
<protein>
    <recommendedName>
        <fullName evidence="7">Kinesin motor domain-containing protein</fullName>
    </recommendedName>
</protein>
<feature type="coiled-coil region" evidence="5">
    <location>
        <begin position="661"/>
        <end position="702"/>
    </location>
</feature>
<feature type="repeat" description="ANK" evidence="3">
    <location>
        <begin position="242"/>
        <end position="274"/>
    </location>
</feature>
<dbReference type="GO" id="GO:0005524">
    <property type="term" value="F:ATP binding"/>
    <property type="evidence" value="ECO:0007669"/>
    <property type="project" value="UniProtKB-UniRule"/>
</dbReference>
<keyword evidence="1 4" id="KW-0547">Nucleotide-binding</keyword>
<dbReference type="GO" id="GO:0003774">
    <property type="term" value="F:cytoskeletal motor activity"/>
    <property type="evidence" value="ECO:0007669"/>
    <property type="project" value="UniProtKB-UniRule"/>
</dbReference>
<dbReference type="PROSITE" id="PS50088">
    <property type="entry name" value="ANK_REPEAT"/>
    <property type="match status" value="2"/>
</dbReference>
<dbReference type="EMBL" id="JALLPJ020000840">
    <property type="protein sequence ID" value="KAL3781526.1"/>
    <property type="molecule type" value="Genomic_DNA"/>
</dbReference>
<dbReference type="PROSITE" id="PS50297">
    <property type="entry name" value="ANK_REP_REGION"/>
    <property type="match status" value="2"/>
</dbReference>
<evidence type="ECO:0000256" key="5">
    <source>
        <dbReference type="SAM" id="Coils"/>
    </source>
</evidence>
<dbReference type="SUPFAM" id="SSF52540">
    <property type="entry name" value="P-loop containing nucleoside triphosphate hydrolases"/>
    <property type="match status" value="1"/>
</dbReference>
<feature type="compositionally biased region" description="Polar residues" evidence="6">
    <location>
        <begin position="409"/>
        <end position="437"/>
    </location>
</feature>
<dbReference type="Pfam" id="PF12796">
    <property type="entry name" value="Ank_2"/>
    <property type="match status" value="1"/>
</dbReference>
<keyword evidence="2 4" id="KW-0067">ATP-binding</keyword>
<dbReference type="InterPro" id="IPR027417">
    <property type="entry name" value="P-loop_NTPase"/>
</dbReference>
<feature type="compositionally biased region" description="Polar residues" evidence="6">
    <location>
        <begin position="8"/>
        <end position="21"/>
    </location>
</feature>
<dbReference type="InterPro" id="IPR002110">
    <property type="entry name" value="Ankyrin_rpt"/>
</dbReference>
<feature type="compositionally biased region" description="Low complexity" evidence="6">
    <location>
        <begin position="61"/>
        <end position="75"/>
    </location>
</feature>
<feature type="region of interest" description="Disordered" evidence="6">
    <location>
        <begin position="401"/>
        <end position="442"/>
    </location>
</feature>
<dbReference type="SUPFAM" id="SSF48403">
    <property type="entry name" value="Ankyrin repeat"/>
    <property type="match status" value="1"/>
</dbReference>
<comment type="similarity">
    <text evidence="4">Belongs to the TRAFAC class myosin-kinesin ATPase superfamily. Kinesin family.</text>
</comment>
<feature type="coiled-coil region" evidence="5">
    <location>
        <begin position="729"/>
        <end position="788"/>
    </location>
</feature>
<feature type="repeat" description="ANK" evidence="3">
    <location>
        <begin position="173"/>
        <end position="205"/>
    </location>
</feature>
<dbReference type="SMART" id="SM00248">
    <property type="entry name" value="ANK"/>
    <property type="match status" value="4"/>
</dbReference>
<dbReference type="PROSITE" id="PS50067">
    <property type="entry name" value="KINESIN_MOTOR_2"/>
    <property type="match status" value="1"/>
</dbReference>
<dbReference type="PROSITE" id="PS00411">
    <property type="entry name" value="KINESIN_MOTOR_1"/>
    <property type="match status" value="1"/>
</dbReference>
<sequence>MRRGSLVSAITSIKSSLTSSAAKKDISRSHGHRRKSNYESKSSSSSSSYSSVDSHKKIDYSDISDSDYSSSQSRSISRRSRGTKSRSVSHSDRHSKSSKRHSARKSEKRRRHRHHHHHRTSHSSSRRDDARQMVELLSSMLPFYGTGDYNSDALIIDTIHRLPSHALEMADVNGQTLLILACQFAAYDLLPTLLSKGCDVNASNNIGVTPLHCTCFSESFSAESAMTLIRHGAIAEVVEHDYGCTPLHWAAFAGHTDLCRVLCIAGANPSTRDKGGNDPISYCRQSGNHACIELLESFRTNSNGAEESNLRWDRMIDGSTGSSFYYNKQTGTLFSIHSVLANSKQTHNHICCTLSGESLWGDTFRNRILPTTTNGSSKPSESPASGVEVVTVNNAADGTVDIEEIAISPNENTSREAGTNELRYSTPDQQSRTSFQSPPLDDIEEVDSLESNTGEAPEDSTGNEEQKVAVNLISKLDKVQHDHNSSANSWDKDNVAHKTVEEAVQEQLAVKDSVTSSTKNADGPIKRVVQTKEEPEPSHAEGNRSFEERMNILHEKMELQLISKLASLEEKITISQQQIHQQKIEASAEETMQLKKELHESTTTLMQLRTDIATKDLELLKLNKKVIHLETSLEESLTKPVTSCAGVGDGELNPDMLPVREEDFLAEKSKLEQEVNDALARIVFLEQQMTDTEQQLHVAERAVANEKACNASIMRILEEKSENSSSHLLNKLSEEQARSERAVNVLKEELARVQASSRNEIDSICAEKESVEQQMAYLEDQLTSAQASHKSSLVELKVQHDNDLTNVKSSMMASHKQEIKTVQDQLREEKLARMEIELASNEAVEAKEKAEERAAAAELKLKQMTDMINETENLKCANEKLHTSLQAETEKRKILHNTIEDMKGRIRVYVRVRPLSEKEISAGYENVMTKEDDRTIVMAGDPATSTEVKDWEFDKIFLGTKADGNTQDAVFNDTSLLITSVIDGFNVCIFAYGQTGSGKTYTTFGGEEEEHKGLAPRIAFELFNKLQEKETSHTFDVSISMLELYTDKLNDLLVAKDANAVDLKIRLAEHTPSGLVEVDGAKVEQVTNAQELLTILNRGSKSRASSSTNMNADSSRSHMISTIVLTLTNKRTGNVVRGKLTLVDLAGSERVGKSGAVGQQLREAQSINLSLSSLGDVIGALTSGSRQHIPYRNHPLTMLMSDSIGGNAKTLMFVCCSPADWNHKESTNSLDFAKRCRNVTNVVSSNQSSANQIRMLRHELSKKKAAANIKRRSAGGIRRPGMT</sequence>
<dbReference type="Pfam" id="PF00225">
    <property type="entry name" value="Kinesin"/>
    <property type="match status" value="1"/>
</dbReference>
<feature type="compositionally biased region" description="Basic residues" evidence="6">
    <location>
        <begin position="96"/>
        <end position="121"/>
    </location>
</feature>
<comment type="caution">
    <text evidence="8">The sequence shown here is derived from an EMBL/GenBank/DDBJ whole genome shotgun (WGS) entry which is preliminary data.</text>
</comment>
<dbReference type="InterPro" id="IPR001752">
    <property type="entry name" value="Kinesin_motor_dom"/>
</dbReference>
<keyword evidence="9" id="KW-1185">Reference proteome</keyword>
<reference evidence="8 9" key="1">
    <citation type="submission" date="2024-10" db="EMBL/GenBank/DDBJ databases">
        <title>Updated reference genomes for cyclostephanoid diatoms.</title>
        <authorList>
            <person name="Roberts W.R."/>
            <person name="Alverson A.J."/>
        </authorList>
    </citation>
    <scope>NUCLEOTIDE SEQUENCE [LARGE SCALE GENOMIC DNA]</scope>
    <source>
        <strain evidence="8 9">AJA010-31</strain>
    </source>
</reference>
<keyword evidence="5" id="KW-0175">Coiled coil</keyword>
<organism evidence="8 9">
    <name type="scientific">Cyclotella atomus</name>
    <dbReference type="NCBI Taxonomy" id="382360"/>
    <lineage>
        <taxon>Eukaryota</taxon>
        <taxon>Sar</taxon>
        <taxon>Stramenopiles</taxon>
        <taxon>Ochrophyta</taxon>
        <taxon>Bacillariophyta</taxon>
        <taxon>Coscinodiscophyceae</taxon>
        <taxon>Thalassiosirophycidae</taxon>
        <taxon>Stephanodiscales</taxon>
        <taxon>Stephanodiscaceae</taxon>
        <taxon>Cyclotella</taxon>
    </lineage>
</organism>
<feature type="compositionally biased region" description="Basic and acidic residues" evidence="6">
    <location>
        <begin position="530"/>
        <end position="545"/>
    </location>
</feature>
<feature type="region of interest" description="Disordered" evidence="6">
    <location>
        <begin position="1"/>
        <end position="130"/>
    </location>
</feature>
<evidence type="ECO:0000256" key="6">
    <source>
        <dbReference type="SAM" id="MobiDB-lite"/>
    </source>
</evidence>
<dbReference type="InterPro" id="IPR027640">
    <property type="entry name" value="Kinesin-like_fam"/>
</dbReference>
<dbReference type="PANTHER" id="PTHR47972">
    <property type="entry name" value="KINESIN-LIKE PROTEIN KLP-3"/>
    <property type="match status" value="1"/>
</dbReference>
<name>A0ABD3P174_9STRA</name>
<evidence type="ECO:0000259" key="7">
    <source>
        <dbReference type="PROSITE" id="PS50067"/>
    </source>
</evidence>
<gene>
    <name evidence="8" type="ORF">ACHAWO_002434</name>
</gene>
<dbReference type="SMART" id="SM00129">
    <property type="entry name" value="KISc"/>
    <property type="match status" value="1"/>
</dbReference>
<evidence type="ECO:0000256" key="2">
    <source>
        <dbReference type="ARBA" id="ARBA00022840"/>
    </source>
</evidence>
<dbReference type="PANTHER" id="PTHR47972:SF16">
    <property type="entry name" value="KINESIN-LIKE PROTEIN"/>
    <property type="match status" value="1"/>
</dbReference>
<evidence type="ECO:0000256" key="4">
    <source>
        <dbReference type="PROSITE-ProRule" id="PRU00283"/>
    </source>
</evidence>
<keyword evidence="4" id="KW-0505">Motor protein</keyword>
<accession>A0ABD3P174</accession>
<feature type="binding site" evidence="4">
    <location>
        <begin position="993"/>
        <end position="1000"/>
    </location>
    <ligand>
        <name>ATP</name>
        <dbReference type="ChEBI" id="CHEBI:30616"/>
    </ligand>
</feature>
<evidence type="ECO:0000256" key="1">
    <source>
        <dbReference type="ARBA" id="ARBA00022741"/>
    </source>
</evidence>
<dbReference type="Gene3D" id="3.40.850.10">
    <property type="entry name" value="Kinesin motor domain"/>
    <property type="match status" value="1"/>
</dbReference>
<feature type="domain" description="Kinesin motor" evidence="7">
    <location>
        <begin position="905"/>
        <end position="1239"/>
    </location>
</feature>
<dbReference type="InterPro" id="IPR019821">
    <property type="entry name" value="Kinesin_motor_CS"/>
</dbReference>